<name>A0A1X6WT03_9MICO</name>
<comment type="function">
    <text evidence="2">Antitoxin component of a type II toxin-antitoxin (TA) system.</text>
</comment>
<dbReference type="NCBIfam" id="TIGR01552">
    <property type="entry name" value="phd_fam"/>
    <property type="match status" value="1"/>
</dbReference>
<comment type="similarity">
    <text evidence="1 2">Belongs to the phD/YefM antitoxin family.</text>
</comment>
<dbReference type="Gene3D" id="3.40.1620.10">
    <property type="entry name" value="YefM-like domain"/>
    <property type="match status" value="1"/>
</dbReference>
<dbReference type="AlphaFoldDB" id="A0A1X6WT03"/>
<dbReference type="Proteomes" id="UP000195981">
    <property type="component" value="Unassembled WGS sequence"/>
</dbReference>
<dbReference type="SUPFAM" id="SSF143120">
    <property type="entry name" value="YefM-like"/>
    <property type="match status" value="1"/>
</dbReference>
<organism evidence="3 4">
    <name type="scientific">Brachybacterium nesterenkovii</name>
    <dbReference type="NCBI Taxonomy" id="47847"/>
    <lineage>
        <taxon>Bacteria</taxon>
        <taxon>Bacillati</taxon>
        <taxon>Actinomycetota</taxon>
        <taxon>Actinomycetes</taxon>
        <taxon>Micrococcales</taxon>
        <taxon>Dermabacteraceae</taxon>
        <taxon>Brachybacterium</taxon>
    </lineage>
</organism>
<protein>
    <recommendedName>
        <fullName evidence="2">Antitoxin</fullName>
    </recommendedName>
</protein>
<dbReference type="PANTHER" id="PTHR33713">
    <property type="entry name" value="ANTITOXIN YAFN-RELATED"/>
    <property type="match status" value="1"/>
</dbReference>
<evidence type="ECO:0000256" key="1">
    <source>
        <dbReference type="ARBA" id="ARBA00009981"/>
    </source>
</evidence>
<dbReference type="InterPro" id="IPR051405">
    <property type="entry name" value="phD/YefM_antitoxin"/>
</dbReference>
<dbReference type="Pfam" id="PF02604">
    <property type="entry name" value="PhdYeFM_antitox"/>
    <property type="match status" value="1"/>
</dbReference>
<keyword evidence="4" id="KW-1185">Reference proteome</keyword>
<evidence type="ECO:0000313" key="3">
    <source>
        <dbReference type="EMBL" id="SLM87905.1"/>
    </source>
</evidence>
<dbReference type="InterPro" id="IPR006442">
    <property type="entry name" value="Antitoxin_Phd/YefM"/>
</dbReference>
<dbReference type="InterPro" id="IPR036165">
    <property type="entry name" value="YefM-like_sf"/>
</dbReference>
<dbReference type="EMBL" id="FWFG01000007">
    <property type="protein sequence ID" value="SLM87905.1"/>
    <property type="molecule type" value="Genomic_DNA"/>
</dbReference>
<dbReference type="Gene3D" id="1.10.1220.170">
    <property type="match status" value="1"/>
</dbReference>
<gene>
    <name evidence="3" type="ORF">FM110_00570</name>
</gene>
<evidence type="ECO:0000256" key="2">
    <source>
        <dbReference type="RuleBase" id="RU362080"/>
    </source>
</evidence>
<evidence type="ECO:0000313" key="4">
    <source>
        <dbReference type="Proteomes" id="UP000195981"/>
    </source>
</evidence>
<accession>A0A1X6WT03</accession>
<dbReference type="PANTHER" id="PTHR33713:SF10">
    <property type="entry name" value="ANTITOXIN YAFN"/>
    <property type="match status" value="1"/>
</dbReference>
<proteinExistence type="inferred from homology"/>
<reference evidence="3 4" key="1">
    <citation type="submission" date="2017-02" db="EMBL/GenBank/DDBJ databases">
        <authorList>
            <person name="Peterson S.W."/>
        </authorList>
    </citation>
    <scope>NUCLEOTIDE SEQUENCE [LARGE SCALE GENOMIC DNA]</scope>
    <source>
        <strain evidence="3 4">CIP104813</strain>
    </source>
</reference>
<sequence>MGIMTIDESMALRDVRNRLSEVVDQVEREHDRVVITRHGRPSAVLISPEDLASLEETLAVLSRPGLCEDIRSGAAEAADGDASVLDRDAALALLRD</sequence>